<keyword evidence="2" id="KW-0186">Copper</keyword>
<proteinExistence type="inferred from homology"/>
<comment type="similarity">
    <text evidence="1">Belongs to the SCO1/2 family.</text>
</comment>
<dbReference type="InterPro" id="IPR013766">
    <property type="entry name" value="Thioredoxin_domain"/>
</dbReference>
<gene>
    <name evidence="6" type="ORF">CU669_16490</name>
</gene>
<feature type="signal peptide" evidence="4">
    <location>
        <begin position="1"/>
        <end position="20"/>
    </location>
</feature>
<dbReference type="Gene3D" id="3.40.30.10">
    <property type="entry name" value="Glutaredoxin"/>
    <property type="match status" value="1"/>
</dbReference>
<organism evidence="6 7">
    <name type="scientific">Paramagnetospirillum kuznetsovii</name>
    <dbReference type="NCBI Taxonomy" id="2053833"/>
    <lineage>
        <taxon>Bacteria</taxon>
        <taxon>Pseudomonadati</taxon>
        <taxon>Pseudomonadota</taxon>
        <taxon>Alphaproteobacteria</taxon>
        <taxon>Rhodospirillales</taxon>
        <taxon>Magnetospirillaceae</taxon>
        <taxon>Paramagnetospirillum</taxon>
    </lineage>
</organism>
<dbReference type="SUPFAM" id="SSF52833">
    <property type="entry name" value="Thioredoxin-like"/>
    <property type="match status" value="1"/>
</dbReference>
<name>A0A364NUW0_9PROT</name>
<keyword evidence="3" id="KW-0472">Membrane</keyword>
<feature type="domain" description="Thioredoxin" evidence="5">
    <location>
        <begin position="42"/>
        <end position="211"/>
    </location>
</feature>
<evidence type="ECO:0000256" key="1">
    <source>
        <dbReference type="ARBA" id="ARBA00010996"/>
    </source>
</evidence>
<evidence type="ECO:0000313" key="6">
    <source>
        <dbReference type="EMBL" id="RAU20868.1"/>
    </source>
</evidence>
<dbReference type="CDD" id="cd02968">
    <property type="entry name" value="SCO"/>
    <property type="match status" value="1"/>
</dbReference>
<keyword evidence="4" id="KW-0732">Signal</keyword>
<dbReference type="EMBL" id="PGTO01000016">
    <property type="protein sequence ID" value="RAU20868.1"/>
    <property type="molecule type" value="Genomic_DNA"/>
</dbReference>
<protein>
    <recommendedName>
        <fullName evidence="5">Thioredoxin domain-containing protein</fullName>
    </recommendedName>
</protein>
<dbReference type="InterPro" id="IPR036249">
    <property type="entry name" value="Thioredoxin-like_sf"/>
</dbReference>
<dbReference type="AlphaFoldDB" id="A0A364NUW0"/>
<feature type="chain" id="PRO_5016825108" description="Thioredoxin domain-containing protein" evidence="4">
    <location>
        <begin position="21"/>
        <end position="286"/>
    </location>
</feature>
<dbReference type="OrthoDB" id="9786756at2"/>
<evidence type="ECO:0000259" key="5">
    <source>
        <dbReference type="PROSITE" id="PS51352"/>
    </source>
</evidence>
<dbReference type="PROSITE" id="PS51352">
    <property type="entry name" value="THIOREDOXIN_2"/>
    <property type="match status" value="1"/>
</dbReference>
<evidence type="ECO:0000256" key="4">
    <source>
        <dbReference type="SAM" id="SignalP"/>
    </source>
</evidence>
<keyword evidence="7" id="KW-1185">Reference proteome</keyword>
<keyword evidence="3" id="KW-0812">Transmembrane</keyword>
<feature type="transmembrane region" description="Helical" evidence="3">
    <location>
        <begin position="242"/>
        <end position="263"/>
    </location>
</feature>
<dbReference type="Proteomes" id="UP000251075">
    <property type="component" value="Unassembled WGS sequence"/>
</dbReference>
<sequence length="286" mass="31420">MRSLVLASLLVVLATAEAWAEYGRVPFSEVDTGLFRVEEAKFLGVKPDPATPLRDETGAPTTLGAYGGGKPVILVLSYYNCDGTCSVVNADLAAQLAQVEQWRLGADYSVLTVSFNAEEGPETLAKFRKTLDLPKGAPEGWRFALAGNSTDARRLADSVGFKYFWSAQDRAFLHPGLYVFLSPQGRVVRFLYSTNTEPRDVELALTDALGDQIRPAQILNFALSLCYSYSFKDGRYKLNLPMFFGFASLGVGVILFIISVAVYRRRIHRPNGRPKGEDLPCQACAD</sequence>
<dbReference type="InterPro" id="IPR003782">
    <property type="entry name" value="SCO1/SenC"/>
</dbReference>
<dbReference type="RefSeq" id="WP_112146696.1">
    <property type="nucleotide sequence ID" value="NZ_PGTO01000016.1"/>
</dbReference>
<accession>A0A364NUW0</accession>
<evidence type="ECO:0000256" key="2">
    <source>
        <dbReference type="ARBA" id="ARBA00023008"/>
    </source>
</evidence>
<evidence type="ECO:0000313" key="7">
    <source>
        <dbReference type="Proteomes" id="UP000251075"/>
    </source>
</evidence>
<evidence type="ECO:0000256" key="3">
    <source>
        <dbReference type="SAM" id="Phobius"/>
    </source>
</evidence>
<keyword evidence="3" id="KW-1133">Transmembrane helix</keyword>
<reference evidence="6 7" key="1">
    <citation type="submission" date="2017-11" db="EMBL/GenBank/DDBJ databases">
        <title>Draft genome sequence of magnetotactic bacterium Magnetospirillum kuznetsovii LBB-42.</title>
        <authorList>
            <person name="Grouzdev D.S."/>
            <person name="Rysina M.S."/>
            <person name="Baslerov R.V."/>
            <person name="Koziaeva V."/>
        </authorList>
    </citation>
    <scope>NUCLEOTIDE SEQUENCE [LARGE SCALE GENOMIC DNA]</scope>
    <source>
        <strain evidence="6 7">LBB-42</strain>
    </source>
</reference>
<comment type="caution">
    <text evidence="6">The sequence shown here is derived from an EMBL/GenBank/DDBJ whole genome shotgun (WGS) entry which is preliminary data.</text>
</comment>